<dbReference type="Gene3D" id="1.10.443.10">
    <property type="entry name" value="Intergrase catalytic core"/>
    <property type="match status" value="1"/>
</dbReference>
<dbReference type="SUPFAM" id="SSF56349">
    <property type="entry name" value="DNA breaking-rejoining enzymes"/>
    <property type="match status" value="1"/>
</dbReference>
<dbReference type="InterPro" id="IPR050090">
    <property type="entry name" value="Tyrosine_recombinase_XerCD"/>
</dbReference>
<proteinExistence type="predicted"/>
<dbReference type="Proteomes" id="UP001179614">
    <property type="component" value="Chromosome"/>
</dbReference>
<dbReference type="Pfam" id="PF00589">
    <property type="entry name" value="Phage_integrase"/>
    <property type="match status" value="1"/>
</dbReference>
<accession>A0ABY7MBJ1</accession>
<organism evidence="4 5">
    <name type="scientific">Bradyrhizobium xenonodulans</name>
    <dbReference type="NCBI Taxonomy" id="2736875"/>
    <lineage>
        <taxon>Bacteria</taxon>
        <taxon>Pseudomonadati</taxon>
        <taxon>Pseudomonadota</taxon>
        <taxon>Alphaproteobacteria</taxon>
        <taxon>Hyphomicrobiales</taxon>
        <taxon>Nitrobacteraceae</taxon>
        <taxon>Bradyrhizobium</taxon>
    </lineage>
</organism>
<name>A0ABY7MBJ1_9BRAD</name>
<dbReference type="InterPro" id="IPR013762">
    <property type="entry name" value="Integrase-like_cat_sf"/>
</dbReference>
<evidence type="ECO:0000313" key="5">
    <source>
        <dbReference type="Proteomes" id="UP001179614"/>
    </source>
</evidence>
<keyword evidence="5" id="KW-1185">Reference proteome</keyword>
<evidence type="ECO:0000256" key="2">
    <source>
        <dbReference type="ARBA" id="ARBA00023172"/>
    </source>
</evidence>
<evidence type="ECO:0000313" key="4">
    <source>
        <dbReference type="EMBL" id="WBL75574.1"/>
    </source>
</evidence>
<dbReference type="InterPro" id="IPR002104">
    <property type="entry name" value="Integrase_catalytic"/>
</dbReference>
<dbReference type="CDD" id="cd00796">
    <property type="entry name" value="INT_Rci_Hp1_C"/>
    <property type="match status" value="1"/>
</dbReference>
<keyword evidence="1" id="KW-0229">DNA integration</keyword>
<evidence type="ECO:0000256" key="1">
    <source>
        <dbReference type="ARBA" id="ARBA00022908"/>
    </source>
</evidence>
<dbReference type="EMBL" id="CP089391">
    <property type="protein sequence ID" value="WBL75574.1"/>
    <property type="molecule type" value="Genomic_DNA"/>
</dbReference>
<dbReference type="PANTHER" id="PTHR30349:SF64">
    <property type="entry name" value="PROPHAGE INTEGRASE INTD-RELATED"/>
    <property type="match status" value="1"/>
</dbReference>
<dbReference type="PROSITE" id="PS51898">
    <property type="entry name" value="TYR_RECOMBINASE"/>
    <property type="match status" value="1"/>
</dbReference>
<keyword evidence="2" id="KW-0233">DNA recombination</keyword>
<reference evidence="4" key="1">
    <citation type="submission" date="2021-12" db="EMBL/GenBank/DDBJ databases">
        <title>Bradyrhizobium xenonodulans sp. nov.</title>
        <authorList>
            <person name="Claassens R."/>
            <person name="Venter S.N."/>
            <person name="Beukes C.W."/>
            <person name="Stepkowski T."/>
            <person name="Steenkamp E.T."/>
        </authorList>
    </citation>
    <scope>NUCLEOTIDE SEQUENCE</scope>
    <source>
        <strain evidence="4">14AB</strain>
    </source>
</reference>
<sequence>MSVYKHKDSPFYHYDFQFKGNRFHGSTGATNKREAEAFERARRDEAKQQVRQSRGPSSDLEYVGGRYWSEIGQHHAGADTTFRDIARLIDYFGKTKLLTEIADNDVAELVAWRRGHRVTRHGKGRKRQHLAPLIAPATVNRSTTEMLKKLFTRAKAWGIKFDSEPTWKSHILAEPDEIVRELHGNEADQLDQATRDDYRPIMDFVAESGMRMRECILRWPEVNWDARRIEKKGKGGRRISFPITDAVREILWPLRGHHEEFVFTYVAERTRKAQGLVKGERYPITYSGLKSAWKRIRAASGVAGFRFHDYRHDFATKLLRETQNLKLVQRALNHANIKTTAKYAHVVDDDLAAGIDQFQKSPRKSRKQARKAS</sequence>
<protein>
    <submittedName>
        <fullName evidence="4">Site-specific integrase</fullName>
    </submittedName>
</protein>
<dbReference type="RefSeq" id="WP_270160396.1">
    <property type="nucleotide sequence ID" value="NZ_CP089391.1"/>
</dbReference>
<feature type="domain" description="Tyr recombinase" evidence="3">
    <location>
        <begin position="173"/>
        <end position="356"/>
    </location>
</feature>
<dbReference type="PANTHER" id="PTHR30349">
    <property type="entry name" value="PHAGE INTEGRASE-RELATED"/>
    <property type="match status" value="1"/>
</dbReference>
<gene>
    <name evidence="4" type="ORF">I3J27_21310</name>
</gene>
<evidence type="ECO:0000259" key="3">
    <source>
        <dbReference type="PROSITE" id="PS51898"/>
    </source>
</evidence>
<dbReference type="InterPro" id="IPR011010">
    <property type="entry name" value="DNA_brk_join_enz"/>
</dbReference>